<reference evidence="2" key="1">
    <citation type="submission" date="2016-11" db="UniProtKB">
        <authorList>
            <consortium name="WormBaseParasite"/>
        </authorList>
    </citation>
    <scope>IDENTIFICATION</scope>
    <source>
        <strain evidence="2">KR3021</strain>
    </source>
</reference>
<evidence type="ECO:0000313" key="1">
    <source>
        <dbReference type="Proteomes" id="UP000095286"/>
    </source>
</evidence>
<evidence type="ECO:0000313" key="2">
    <source>
        <dbReference type="WBParaSite" id="RSKR_0000851700.1"/>
    </source>
</evidence>
<accession>A0AC35U6F6</accession>
<dbReference type="Proteomes" id="UP000095286">
    <property type="component" value="Unplaced"/>
</dbReference>
<name>A0AC35U6F6_9BILA</name>
<organism evidence="1 2">
    <name type="scientific">Rhabditophanes sp. KR3021</name>
    <dbReference type="NCBI Taxonomy" id="114890"/>
    <lineage>
        <taxon>Eukaryota</taxon>
        <taxon>Metazoa</taxon>
        <taxon>Ecdysozoa</taxon>
        <taxon>Nematoda</taxon>
        <taxon>Chromadorea</taxon>
        <taxon>Rhabditida</taxon>
        <taxon>Tylenchina</taxon>
        <taxon>Panagrolaimomorpha</taxon>
        <taxon>Strongyloidoidea</taxon>
        <taxon>Alloionematidae</taxon>
        <taxon>Rhabditophanes</taxon>
    </lineage>
</organism>
<sequence>MTISYSDQFLKLLVRWRGSLWKAIWKHLLLFLVFYYIINIVYRFGLTLPQQNTFMKYITLFDEWLHEIPLTFLLGFYVGMVVKRWWEQCQLISWPDHLLFNISALIRGKDVRFK</sequence>
<dbReference type="WBParaSite" id="RSKR_0000851700.1">
    <property type="protein sequence ID" value="RSKR_0000851700.1"/>
    <property type="gene ID" value="RSKR_0000851700"/>
</dbReference>
<protein>
    <submittedName>
        <fullName evidence="2">Bestrophin homolog</fullName>
    </submittedName>
</protein>
<proteinExistence type="predicted"/>